<proteinExistence type="predicted"/>
<evidence type="ECO:0000313" key="3">
    <source>
        <dbReference type="Proteomes" id="UP000076502"/>
    </source>
</evidence>
<dbReference type="EMBL" id="KQ434796">
    <property type="protein sequence ID" value="KZC05543.1"/>
    <property type="molecule type" value="Genomic_DNA"/>
</dbReference>
<evidence type="ECO:0000313" key="2">
    <source>
        <dbReference type="EMBL" id="KZC05543.1"/>
    </source>
</evidence>
<keyword evidence="3" id="KW-1185">Reference proteome</keyword>
<name>A0A154P132_DUFNO</name>
<feature type="region of interest" description="Disordered" evidence="1">
    <location>
        <begin position="1"/>
        <end position="58"/>
    </location>
</feature>
<reference evidence="2 3" key="1">
    <citation type="submission" date="2015-07" db="EMBL/GenBank/DDBJ databases">
        <title>The genome of Dufourea novaeangliae.</title>
        <authorList>
            <person name="Pan H."/>
            <person name="Kapheim K."/>
        </authorList>
    </citation>
    <scope>NUCLEOTIDE SEQUENCE [LARGE SCALE GENOMIC DNA]</scope>
    <source>
        <strain evidence="2">0120121106</strain>
        <tissue evidence="2">Whole body</tissue>
    </source>
</reference>
<accession>A0A154P132</accession>
<feature type="compositionally biased region" description="Polar residues" evidence="1">
    <location>
        <begin position="1"/>
        <end position="12"/>
    </location>
</feature>
<sequence length="58" mass="6273">MASETPWGQNVGSRLEMAPETPFGENVVHRTPGDGATDPFGESAGSYNPRSMRKSFET</sequence>
<organism evidence="2 3">
    <name type="scientific">Dufourea novaeangliae</name>
    <name type="common">Sweat bee</name>
    <dbReference type="NCBI Taxonomy" id="178035"/>
    <lineage>
        <taxon>Eukaryota</taxon>
        <taxon>Metazoa</taxon>
        <taxon>Ecdysozoa</taxon>
        <taxon>Arthropoda</taxon>
        <taxon>Hexapoda</taxon>
        <taxon>Insecta</taxon>
        <taxon>Pterygota</taxon>
        <taxon>Neoptera</taxon>
        <taxon>Endopterygota</taxon>
        <taxon>Hymenoptera</taxon>
        <taxon>Apocrita</taxon>
        <taxon>Aculeata</taxon>
        <taxon>Apoidea</taxon>
        <taxon>Anthophila</taxon>
        <taxon>Halictidae</taxon>
        <taxon>Rophitinae</taxon>
        <taxon>Dufourea</taxon>
    </lineage>
</organism>
<protein>
    <submittedName>
        <fullName evidence="2">Uncharacterized protein</fullName>
    </submittedName>
</protein>
<dbReference type="Proteomes" id="UP000076502">
    <property type="component" value="Unassembled WGS sequence"/>
</dbReference>
<gene>
    <name evidence="2" type="ORF">WN55_04483</name>
</gene>
<dbReference type="AlphaFoldDB" id="A0A154P132"/>
<evidence type="ECO:0000256" key="1">
    <source>
        <dbReference type="SAM" id="MobiDB-lite"/>
    </source>
</evidence>